<proteinExistence type="predicted"/>
<evidence type="ECO:0000313" key="3">
    <source>
        <dbReference type="Proteomes" id="UP001419910"/>
    </source>
</evidence>
<feature type="transmembrane region" description="Helical" evidence="1">
    <location>
        <begin position="18"/>
        <end position="39"/>
    </location>
</feature>
<gene>
    <name evidence="2" type="ORF">ABC974_27260</name>
</gene>
<sequence>MSVTIACLAGLVQAPRGAFTLIVALFFLSGVRLLFMAGLGEYGIAMHRNLGGGAVVVER</sequence>
<evidence type="ECO:0000256" key="1">
    <source>
        <dbReference type="SAM" id="Phobius"/>
    </source>
</evidence>
<dbReference type="RefSeq" id="WP_343888723.1">
    <property type="nucleotide sequence ID" value="NZ_BAAAEH010000011.1"/>
</dbReference>
<keyword evidence="3" id="KW-1185">Reference proteome</keyword>
<reference evidence="2 3" key="1">
    <citation type="submission" date="2024-05" db="EMBL/GenBank/DDBJ databases">
        <authorList>
            <person name="Liu Q."/>
            <person name="Xin Y.-H."/>
        </authorList>
    </citation>
    <scope>NUCLEOTIDE SEQUENCE [LARGE SCALE GENOMIC DNA]</scope>
    <source>
        <strain evidence="2 3">CGMCC 1.10181</strain>
    </source>
</reference>
<dbReference type="Proteomes" id="UP001419910">
    <property type="component" value="Unassembled WGS sequence"/>
</dbReference>
<comment type="caution">
    <text evidence="2">The sequence shown here is derived from an EMBL/GenBank/DDBJ whole genome shotgun (WGS) entry which is preliminary data.</text>
</comment>
<keyword evidence="1" id="KW-0812">Transmembrane</keyword>
<evidence type="ECO:0000313" key="2">
    <source>
        <dbReference type="EMBL" id="MEN2793348.1"/>
    </source>
</evidence>
<name>A0ABU9YC05_9SPHN</name>
<keyword evidence="1" id="KW-1133">Transmembrane helix</keyword>
<dbReference type="EMBL" id="JBDIME010000044">
    <property type="protein sequence ID" value="MEN2793348.1"/>
    <property type="molecule type" value="Genomic_DNA"/>
</dbReference>
<keyword evidence="1" id="KW-0472">Membrane</keyword>
<accession>A0ABU9YC05</accession>
<protein>
    <submittedName>
        <fullName evidence="2">Uncharacterized protein</fullName>
    </submittedName>
</protein>
<organism evidence="2 3">
    <name type="scientific">Sphingomonas oligophenolica</name>
    <dbReference type="NCBI Taxonomy" id="301154"/>
    <lineage>
        <taxon>Bacteria</taxon>
        <taxon>Pseudomonadati</taxon>
        <taxon>Pseudomonadota</taxon>
        <taxon>Alphaproteobacteria</taxon>
        <taxon>Sphingomonadales</taxon>
        <taxon>Sphingomonadaceae</taxon>
        <taxon>Sphingomonas</taxon>
    </lineage>
</organism>